<feature type="transmembrane region" description="Helical" evidence="6">
    <location>
        <begin position="95"/>
        <end position="116"/>
    </location>
</feature>
<evidence type="ECO:0000313" key="8">
    <source>
        <dbReference type="Proteomes" id="UP000006643"/>
    </source>
</evidence>
<evidence type="ECO:0000256" key="6">
    <source>
        <dbReference type="SAM" id="Phobius"/>
    </source>
</evidence>
<dbReference type="InParanoid" id="D0NYN7"/>
<feature type="transmembrane region" description="Helical" evidence="6">
    <location>
        <begin position="42"/>
        <end position="60"/>
    </location>
</feature>
<dbReference type="KEGG" id="pif:PITG_18605"/>
<reference evidence="8" key="1">
    <citation type="journal article" date="2009" name="Nature">
        <title>Genome sequence and analysis of the Irish potato famine pathogen Phytophthora infestans.</title>
        <authorList>
            <consortium name="The Broad Institute Genome Sequencing Platform"/>
            <person name="Haas B.J."/>
            <person name="Kamoun S."/>
            <person name="Zody M.C."/>
            <person name="Jiang R.H."/>
            <person name="Handsaker R.E."/>
            <person name="Cano L.M."/>
            <person name="Grabherr M."/>
            <person name="Kodira C.D."/>
            <person name="Raffaele S."/>
            <person name="Torto-Alalibo T."/>
            <person name="Bozkurt T.O."/>
            <person name="Ah-Fong A.M."/>
            <person name="Alvarado L."/>
            <person name="Anderson V.L."/>
            <person name="Armstrong M.R."/>
            <person name="Avrova A."/>
            <person name="Baxter L."/>
            <person name="Beynon J."/>
            <person name="Boevink P.C."/>
            <person name="Bollmann S.R."/>
            <person name="Bos J.I."/>
            <person name="Bulone V."/>
            <person name="Cai G."/>
            <person name="Cakir C."/>
            <person name="Carrington J.C."/>
            <person name="Chawner M."/>
            <person name="Conti L."/>
            <person name="Costanzo S."/>
            <person name="Ewan R."/>
            <person name="Fahlgren N."/>
            <person name="Fischbach M.A."/>
            <person name="Fugelstad J."/>
            <person name="Gilroy E.M."/>
            <person name="Gnerre S."/>
            <person name="Green P.J."/>
            <person name="Grenville-Briggs L.J."/>
            <person name="Griffith J."/>
            <person name="Grunwald N.J."/>
            <person name="Horn K."/>
            <person name="Horner N.R."/>
            <person name="Hu C.H."/>
            <person name="Huitema E."/>
            <person name="Jeong D.H."/>
            <person name="Jones A.M."/>
            <person name="Jones J.D."/>
            <person name="Jones R.W."/>
            <person name="Karlsson E.K."/>
            <person name="Kunjeti S.G."/>
            <person name="Lamour K."/>
            <person name="Liu Z."/>
            <person name="Ma L."/>
            <person name="Maclean D."/>
            <person name="Chibucos M.C."/>
            <person name="McDonald H."/>
            <person name="McWalters J."/>
            <person name="Meijer H.J."/>
            <person name="Morgan W."/>
            <person name="Morris P.F."/>
            <person name="Munro C.A."/>
            <person name="O'Neill K."/>
            <person name="Ospina-Giraldo M."/>
            <person name="Pinzon A."/>
            <person name="Pritchard L."/>
            <person name="Ramsahoye B."/>
            <person name="Ren Q."/>
            <person name="Restrepo S."/>
            <person name="Roy S."/>
            <person name="Sadanandom A."/>
            <person name="Savidor A."/>
            <person name="Schornack S."/>
            <person name="Schwartz D.C."/>
            <person name="Schumann U.D."/>
            <person name="Schwessinger B."/>
            <person name="Seyer L."/>
            <person name="Sharpe T."/>
            <person name="Silvar C."/>
            <person name="Song J."/>
            <person name="Studholme D.J."/>
            <person name="Sykes S."/>
            <person name="Thines M."/>
            <person name="van de Vondervoort P.J."/>
            <person name="Phuntumart V."/>
            <person name="Wawra S."/>
            <person name="Weide R."/>
            <person name="Win J."/>
            <person name="Young C."/>
            <person name="Zhou S."/>
            <person name="Fry W."/>
            <person name="Meyers B.C."/>
            <person name="van West P."/>
            <person name="Ristaino J."/>
            <person name="Govers F."/>
            <person name="Birch P.R."/>
            <person name="Whisson S.C."/>
            <person name="Judelson H.S."/>
            <person name="Nusbaum C."/>
        </authorList>
    </citation>
    <scope>NUCLEOTIDE SEQUENCE [LARGE SCALE GENOMIC DNA]</scope>
    <source>
        <strain evidence="8">T30-4</strain>
    </source>
</reference>
<dbReference type="VEuPathDB" id="FungiDB:PITG_18605"/>
<keyword evidence="5 6" id="KW-0472">Membrane</keyword>
<dbReference type="OrthoDB" id="116593at2759"/>
<keyword evidence="3 6" id="KW-0812">Transmembrane</keyword>
<dbReference type="RefSeq" id="XP_002997531.1">
    <property type="nucleotide sequence ID" value="XM_002997485.1"/>
</dbReference>
<dbReference type="Proteomes" id="UP000006643">
    <property type="component" value="Unassembled WGS sequence"/>
</dbReference>
<keyword evidence="2" id="KW-0813">Transport</keyword>
<accession>D0NYN7</accession>
<dbReference type="GeneID" id="9466338"/>
<evidence type="ECO:0000256" key="4">
    <source>
        <dbReference type="ARBA" id="ARBA00022989"/>
    </source>
</evidence>
<evidence type="ECO:0000256" key="1">
    <source>
        <dbReference type="ARBA" id="ARBA00004141"/>
    </source>
</evidence>
<gene>
    <name evidence="7" type="ORF">PITG_18605</name>
</gene>
<dbReference type="HOGENOM" id="CLU_2066052_0_0_1"/>
<dbReference type="eggNOG" id="ENOG502SJW0">
    <property type="taxonomic scope" value="Eukaryota"/>
</dbReference>
<proteinExistence type="predicted"/>
<protein>
    <submittedName>
        <fullName evidence="7">Transmembrane protein, putative</fullName>
    </submittedName>
</protein>
<evidence type="ECO:0000256" key="3">
    <source>
        <dbReference type="ARBA" id="ARBA00022692"/>
    </source>
</evidence>
<keyword evidence="8" id="KW-1185">Reference proteome</keyword>
<evidence type="ECO:0000313" key="7">
    <source>
        <dbReference type="EMBL" id="EEY68661.1"/>
    </source>
</evidence>
<sequence length="119" mass="13410">MSAVLTATAQALVRLPRALRLFTAILSDCYPIFGYRRRPYLILGWLLTFVCCFLMAVLPLGDPYYRDPALADIDEDELTAEQLVMINHDAPDKGINLIILFVFANLGTVISCSWSWPRS</sequence>
<keyword evidence="4 6" id="KW-1133">Transmembrane helix</keyword>
<evidence type="ECO:0000256" key="5">
    <source>
        <dbReference type="ARBA" id="ARBA00023136"/>
    </source>
</evidence>
<dbReference type="PANTHER" id="PTHR31585:SF5">
    <property type="entry name" value="RNA-BINDING S4 DOMAIN-CONTAINING PROTEIN"/>
    <property type="match status" value="1"/>
</dbReference>
<organism evidence="7 8">
    <name type="scientific">Phytophthora infestans (strain T30-4)</name>
    <name type="common">Potato late blight agent</name>
    <dbReference type="NCBI Taxonomy" id="403677"/>
    <lineage>
        <taxon>Eukaryota</taxon>
        <taxon>Sar</taxon>
        <taxon>Stramenopiles</taxon>
        <taxon>Oomycota</taxon>
        <taxon>Peronosporomycetes</taxon>
        <taxon>Peronosporales</taxon>
        <taxon>Peronosporaceae</taxon>
        <taxon>Phytophthora</taxon>
    </lineage>
</organism>
<dbReference type="AlphaFoldDB" id="D0NYN7"/>
<dbReference type="EMBL" id="DS028190">
    <property type="protein sequence ID" value="EEY68661.1"/>
    <property type="molecule type" value="Genomic_DNA"/>
</dbReference>
<dbReference type="PANTHER" id="PTHR31585">
    <property type="entry name" value="FOLATE-BIOPTERIN TRANSPORTER 1, CHLOROPLASTIC"/>
    <property type="match status" value="1"/>
</dbReference>
<comment type="subcellular location">
    <subcellularLocation>
        <location evidence="1">Membrane</location>
        <topology evidence="1">Multi-pass membrane protein</topology>
    </subcellularLocation>
</comment>
<evidence type="ECO:0000256" key="2">
    <source>
        <dbReference type="ARBA" id="ARBA00022448"/>
    </source>
</evidence>
<dbReference type="GO" id="GO:0016020">
    <property type="term" value="C:membrane"/>
    <property type="evidence" value="ECO:0007669"/>
    <property type="project" value="UniProtKB-SubCell"/>
</dbReference>
<dbReference type="InterPro" id="IPR039309">
    <property type="entry name" value="BT1"/>
</dbReference>
<dbReference type="OMA" id="HMAGTEM"/>
<dbReference type="Pfam" id="PF03092">
    <property type="entry name" value="BT1"/>
    <property type="match status" value="1"/>
</dbReference>
<name>D0NYN7_PHYIT</name>